<keyword evidence="2" id="KW-1185">Reference proteome</keyword>
<dbReference type="Proteomes" id="UP000249375">
    <property type="component" value="Chromosome"/>
</dbReference>
<name>A0A5P8E8M5_9BACT</name>
<gene>
    <name evidence="1" type="ORF">C7Y71_010360</name>
</gene>
<organism evidence="1 2">
    <name type="scientific">Pseudoprevotella muciniphila</name>
    <dbReference type="NCBI Taxonomy" id="2133944"/>
    <lineage>
        <taxon>Bacteria</taxon>
        <taxon>Pseudomonadati</taxon>
        <taxon>Bacteroidota</taxon>
        <taxon>Bacteroidia</taxon>
        <taxon>Bacteroidales</taxon>
        <taxon>Prevotellaceae</taxon>
        <taxon>Pseudoprevotella</taxon>
    </lineage>
</organism>
<protein>
    <submittedName>
        <fullName evidence="1">Uncharacterized protein</fullName>
    </submittedName>
</protein>
<sequence length="314" mass="34075">MALPFAITSCGGDDDVSGGSETGYVGKPLTKPKNSDLSDKYYGITDKSKLPAEIEDVRIYVLGDGYALVLSKGGDILGNSAPSDKARKYLKNADETDVYAHTCKITQTANGVFTLDMYGTLDINKNAITFSVGPMAQQELMLSVLTSGVLTSTTLVDNLCRDWNIIQTNIEVTGGDLGSDGYSKNFKFNDARDLNVIATDIDGQQKLKNVQMKQHLGDRCTKIDHITLSRTGKITVAYGNGLVDVGDLLSIANNGNVSIEWPNVNLCNEYLRGELGVTAKIESNCLRLAFKSKVMGNVAEPYNVKVEFVMEWAN</sequence>
<evidence type="ECO:0000313" key="1">
    <source>
        <dbReference type="EMBL" id="QFQ13379.1"/>
    </source>
</evidence>
<dbReference type="EMBL" id="CP033459">
    <property type="protein sequence ID" value="QFQ13379.1"/>
    <property type="molecule type" value="Genomic_DNA"/>
</dbReference>
<reference evidence="1 2" key="1">
    <citation type="submission" date="2018-11" db="EMBL/GenBank/DDBJ databases">
        <authorList>
            <person name="Na S.W."/>
            <person name="Baik M."/>
        </authorList>
    </citation>
    <scope>NUCLEOTIDE SEQUENCE [LARGE SCALE GENOMIC DNA]</scope>
    <source>
        <strain evidence="1 2">E39</strain>
    </source>
</reference>
<proteinExistence type="predicted"/>
<accession>A0A5P8E8M5</accession>
<dbReference type="AlphaFoldDB" id="A0A5P8E8M5"/>
<dbReference type="KEGG" id="alq:C7Y71_010360"/>
<evidence type="ECO:0000313" key="2">
    <source>
        <dbReference type="Proteomes" id="UP000249375"/>
    </source>
</evidence>